<dbReference type="EMBL" id="AQHR01000040">
    <property type="protein sequence ID" value="EON78370.1"/>
    <property type="molecule type" value="Genomic_DNA"/>
</dbReference>
<dbReference type="CDD" id="cd02440">
    <property type="entry name" value="AdoMet_MTases"/>
    <property type="match status" value="1"/>
</dbReference>
<dbReference type="InterPro" id="IPR029063">
    <property type="entry name" value="SAM-dependent_MTases_sf"/>
</dbReference>
<evidence type="ECO:0000313" key="3">
    <source>
        <dbReference type="EMBL" id="EON78370.1"/>
    </source>
</evidence>
<dbReference type="Gene3D" id="3.40.50.150">
    <property type="entry name" value="Vaccinia Virus protein VP39"/>
    <property type="match status" value="1"/>
</dbReference>
<dbReference type="Proteomes" id="UP000013909">
    <property type="component" value="Unassembled WGS sequence"/>
</dbReference>
<dbReference type="Pfam" id="PF13847">
    <property type="entry name" value="Methyltransf_31"/>
    <property type="match status" value="1"/>
</dbReference>
<gene>
    <name evidence="3" type="ORF">ADIS_1233</name>
</gene>
<dbReference type="PANTHER" id="PTHR45128:SF1">
    <property type="entry name" value="S-ADENOSYLMETHIONINE-DEPENDENT METHYLTRANSFERASE RV2258C"/>
    <property type="match status" value="1"/>
</dbReference>
<evidence type="ECO:0000313" key="4">
    <source>
        <dbReference type="Proteomes" id="UP000013909"/>
    </source>
</evidence>
<accession>R7ZW46</accession>
<organism evidence="3 4">
    <name type="scientific">Lunatimonas lonarensis</name>
    <dbReference type="NCBI Taxonomy" id="1232681"/>
    <lineage>
        <taxon>Bacteria</taxon>
        <taxon>Pseudomonadati</taxon>
        <taxon>Bacteroidota</taxon>
        <taxon>Cytophagia</taxon>
        <taxon>Cytophagales</taxon>
        <taxon>Cyclobacteriaceae</taxon>
    </lineage>
</organism>
<dbReference type="SUPFAM" id="SSF53335">
    <property type="entry name" value="S-adenosyl-L-methionine-dependent methyltransferases"/>
    <property type="match status" value="1"/>
</dbReference>
<dbReference type="OrthoDB" id="9789123at2"/>
<dbReference type="AlphaFoldDB" id="R7ZW46"/>
<protein>
    <submittedName>
        <fullName evidence="3">Putative transcriptional regulatory protein</fullName>
    </submittedName>
</protein>
<sequence>MCMACEMDPAKAEGFAGSIIEMINQGALGILVSMGHQLGLFDAMVGVPPISSLELAASTGLLERYVREWLYAMAAGRIVEVDISSTYFHLPPEHAQFLSRKFPGDNLALFAQYIPVLAGVEQQVIQCFKQGGGVPYEQYGRFHEVMAEDSGQTILGALFEHILPLVPGLLERLESGVDVLDIGCGSGRAMVLMGETFPNSRFLGIDLCEAPLTAARQRVREKGLNNVHFIQADLTTFCPEGKFDLITAFDAIHDQARPDLVLATVYDCLLDDGVFLMQDIDSSEKVANNLDHPFGRLLYSISTLHCTSVSLAQGGMGLGTMWGTEQANRMLRAAGFRQITENRLPHDPMNCYFVVGR</sequence>
<name>R7ZW46_9BACT</name>
<feature type="domain" description="S-adenosylmethionine-dependent methyltransferase Rv2258c-like winged HTH" evidence="2">
    <location>
        <begin position="26"/>
        <end position="100"/>
    </location>
</feature>
<dbReference type="RefSeq" id="WP_010853379.1">
    <property type="nucleotide sequence ID" value="NZ_AQHR01000040.1"/>
</dbReference>
<reference evidence="3 4" key="1">
    <citation type="submission" date="2013-02" db="EMBL/GenBank/DDBJ databases">
        <title>A novel strain isolated from Lonar lake, Maharashtra, India.</title>
        <authorList>
            <person name="Singh A."/>
        </authorList>
    </citation>
    <scope>NUCLEOTIDE SEQUENCE [LARGE SCALE GENOMIC DNA]</scope>
    <source>
        <strain evidence="3 4">AK24</strain>
    </source>
</reference>
<evidence type="ECO:0000259" key="2">
    <source>
        <dbReference type="Pfam" id="PF21320"/>
    </source>
</evidence>
<dbReference type="InterPro" id="IPR048711">
    <property type="entry name" value="WHD_Rv2258c"/>
</dbReference>
<dbReference type="InterPro" id="IPR025714">
    <property type="entry name" value="Methyltranfer_dom"/>
</dbReference>
<feature type="domain" description="Methyltransferase" evidence="1">
    <location>
        <begin position="174"/>
        <end position="287"/>
    </location>
</feature>
<dbReference type="InterPro" id="IPR053173">
    <property type="entry name" value="SAM-binding_MTase"/>
</dbReference>
<comment type="caution">
    <text evidence="3">The sequence shown here is derived from an EMBL/GenBank/DDBJ whole genome shotgun (WGS) entry which is preliminary data.</text>
</comment>
<keyword evidence="4" id="KW-1185">Reference proteome</keyword>
<dbReference type="Pfam" id="PF21320">
    <property type="entry name" value="WHD_Rv2258c"/>
    <property type="match status" value="1"/>
</dbReference>
<proteinExistence type="predicted"/>
<dbReference type="STRING" id="1232681.ADIS_1233"/>
<evidence type="ECO:0000259" key="1">
    <source>
        <dbReference type="Pfam" id="PF13847"/>
    </source>
</evidence>
<dbReference type="PATRIC" id="fig|1288963.3.peg.1231"/>
<dbReference type="PANTHER" id="PTHR45128">
    <property type="entry name" value="METHYLTRANSFERASE TYPE 11"/>
    <property type="match status" value="1"/>
</dbReference>